<name>A0A6G1GRJ3_9PEZI</name>
<reference evidence="2" key="1">
    <citation type="journal article" date="2020" name="Stud. Mycol.">
        <title>101 Dothideomycetes genomes: a test case for predicting lifestyles and emergence of pathogens.</title>
        <authorList>
            <person name="Haridas S."/>
            <person name="Albert R."/>
            <person name="Binder M."/>
            <person name="Bloem J."/>
            <person name="Labutti K."/>
            <person name="Salamov A."/>
            <person name="Andreopoulos B."/>
            <person name="Baker S."/>
            <person name="Barry K."/>
            <person name="Bills G."/>
            <person name="Bluhm B."/>
            <person name="Cannon C."/>
            <person name="Castanera R."/>
            <person name="Culley D."/>
            <person name="Daum C."/>
            <person name="Ezra D."/>
            <person name="Gonzalez J."/>
            <person name="Henrissat B."/>
            <person name="Kuo A."/>
            <person name="Liang C."/>
            <person name="Lipzen A."/>
            <person name="Lutzoni F."/>
            <person name="Magnuson J."/>
            <person name="Mondo S."/>
            <person name="Nolan M."/>
            <person name="Ohm R."/>
            <person name="Pangilinan J."/>
            <person name="Park H.-J."/>
            <person name="Ramirez L."/>
            <person name="Alfaro M."/>
            <person name="Sun H."/>
            <person name="Tritt A."/>
            <person name="Yoshinaga Y."/>
            <person name="Zwiers L.-H."/>
            <person name="Turgeon B."/>
            <person name="Goodwin S."/>
            <person name="Spatafora J."/>
            <person name="Crous P."/>
            <person name="Grigoriev I."/>
        </authorList>
    </citation>
    <scope>NUCLEOTIDE SEQUENCE</scope>
    <source>
        <strain evidence="2">CBS 113979</strain>
    </source>
</reference>
<protein>
    <submittedName>
        <fullName evidence="2">Uncharacterized protein</fullName>
    </submittedName>
</protein>
<sequence>MVCAKMAIAKPVHEMLVSVARKPLRLSRGILENNAHYASGFDYAAFDNFGANTIPLFHTNVFKAYYDGEHWFITIRAQRPASTYQCIVNNEMEPACSFNLRGNGFHFARCYGAAYVDSKRARLAKQEVHTRKAAGLPSWQIELFNKEQQERREKSDARRRDSGRSSAMILIERYWRNRRAELNRRRHEEEERQRQRERLEKAITKQKKLEKRERKRTFKKTNAEGSIGTCADGYGD</sequence>
<dbReference type="AlphaFoldDB" id="A0A6G1GRJ3"/>
<dbReference type="EMBL" id="ML977175">
    <property type="protein sequence ID" value="KAF1983387.1"/>
    <property type="molecule type" value="Genomic_DNA"/>
</dbReference>
<accession>A0A6G1GRJ3</accession>
<feature type="compositionally biased region" description="Basic residues" evidence="1">
    <location>
        <begin position="204"/>
        <end position="219"/>
    </location>
</feature>
<dbReference type="Proteomes" id="UP000800041">
    <property type="component" value="Unassembled WGS sequence"/>
</dbReference>
<evidence type="ECO:0000256" key="1">
    <source>
        <dbReference type="SAM" id="MobiDB-lite"/>
    </source>
</evidence>
<evidence type="ECO:0000313" key="3">
    <source>
        <dbReference type="Proteomes" id="UP000800041"/>
    </source>
</evidence>
<feature type="compositionally biased region" description="Basic and acidic residues" evidence="1">
    <location>
        <begin position="184"/>
        <end position="203"/>
    </location>
</feature>
<proteinExistence type="predicted"/>
<feature type="region of interest" description="Disordered" evidence="1">
    <location>
        <begin position="184"/>
        <end position="236"/>
    </location>
</feature>
<organism evidence="2 3">
    <name type="scientific">Aulographum hederae CBS 113979</name>
    <dbReference type="NCBI Taxonomy" id="1176131"/>
    <lineage>
        <taxon>Eukaryota</taxon>
        <taxon>Fungi</taxon>
        <taxon>Dikarya</taxon>
        <taxon>Ascomycota</taxon>
        <taxon>Pezizomycotina</taxon>
        <taxon>Dothideomycetes</taxon>
        <taxon>Pleosporomycetidae</taxon>
        <taxon>Aulographales</taxon>
        <taxon>Aulographaceae</taxon>
    </lineage>
</organism>
<keyword evidence="3" id="KW-1185">Reference proteome</keyword>
<evidence type="ECO:0000313" key="2">
    <source>
        <dbReference type="EMBL" id="KAF1983387.1"/>
    </source>
</evidence>
<gene>
    <name evidence="2" type="ORF">K402DRAFT_165656</name>
</gene>